<dbReference type="Pfam" id="PF13432">
    <property type="entry name" value="TPR_16"/>
    <property type="match status" value="1"/>
</dbReference>
<evidence type="ECO:0000256" key="2">
    <source>
        <dbReference type="SAM" id="SignalP"/>
    </source>
</evidence>
<name>G2KLP6_MICAA</name>
<accession>G2KLP6</accession>
<proteinExistence type="predicted"/>
<dbReference type="STRING" id="856793.MICA_539"/>
<evidence type="ECO:0000313" key="4">
    <source>
        <dbReference type="Proteomes" id="UP000009286"/>
    </source>
</evidence>
<dbReference type="EMBL" id="CP002382">
    <property type="protein sequence ID" value="AEP08876.1"/>
    <property type="molecule type" value="Genomic_DNA"/>
</dbReference>
<dbReference type="Proteomes" id="UP000009286">
    <property type="component" value="Chromosome"/>
</dbReference>
<dbReference type="PROSITE" id="PS51257">
    <property type="entry name" value="PROKAR_LIPOPROTEIN"/>
    <property type="match status" value="1"/>
</dbReference>
<dbReference type="InterPro" id="IPR019734">
    <property type="entry name" value="TPR_rpt"/>
</dbReference>
<dbReference type="AlphaFoldDB" id="G2KLP6"/>
<gene>
    <name evidence="3" type="ordered locus">MICA_539</name>
</gene>
<keyword evidence="2" id="KW-0732">Signal</keyword>
<keyword evidence="4" id="KW-1185">Reference proteome</keyword>
<reference evidence="3 4" key="1">
    <citation type="journal article" date="2011" name="BMC Genomics">
        <title>Genomic insights into an obligate epibiotic bacterial predator: Micavibrio aeruginosavorus ARL-13.</title>
        <authorList>
            <person name="Wang Z."/>
            <person name="Kadouri D."/>
            <person name="Wu M."/>
        </authorList>
    </citation>
    <scope>NUCLEOTIDE SEQUENCE [LARGE SCALE GENOMIC DNA]</scope>
    <source>
        <strain evidence="3 4">ARL-13</strain>
    </source>
</reference>
<evidence type="ECO:0000256" key="1">
    <source>
        <dbReference type="SAM" id="MobiDB-lite"/>
    </source>
</evidence>
<feature type="chain" id="PRO_5003432608" evidence="2">
    <location>
        <begin position="31"/>
        <end position="324"/>
    </location>
</feature>
<feature type="compositionally biased region" description="Pro residues" evidence="1">
    <location>
        <begin position="277"/>
        <end position="286"/>
    </location>
</feature>
<dbReference type="InterPro" id="IPR011990">
    <property type="entry name" value="TPR-like_helical_dom_sf"/>
</dbReference>
<dbReference type="eggNOG" id="COG5010">
    <property type="taxonomic scope" value="Bacteria"/>
</dbReference>
<dbReference type="SUPFAM" id="SSF48452">
    <property type="entry name" value="TPR-like"/>
    <property type="match status" value="1"/>
</dbReference>
<dbReference type="KEGG" id="mai:MICA_539"/>
<organism evidence="3 4">
    <name type="scientific">Micavibrio aeruginosavorus (strain ARL-13)</name>
    <dbReference type="NCBI Taxonomy" id="856793"/>
    <lineage>
        <taxon>Bacteria</taxon>
        <taxon>Pseudomonadati</taxon>
        <taxon>Bdellovibrionota</taxon>
        <taxon>Bdellovibrionia</taxon>
        <taxon>Bdellovibrionales</taxon>
        <taxon>Pseudobdellovibrionaceae</taxon>
        <taxon>Micavibrio</taxon>
    </lineage>
</organism>
<dbReference type="HOGENOM" id="CLU_857400_0_0_5"/>
<feature type="signal peptide" evidence="2">
    <location>
        <begin position="1"/>
        <end position="30"/>
    </location>
</feature>
<protein>
    <submittedName>
        <fullName evidence="3">Tetratricopeptide repeat family protein</fullName>
    </submittedName>
</protein>
<dbReference type="SMART" id="SM00028">
    <property type="entry name" value="TPR"/>
    <property type="match status" value="3"/>
</dbReference>
<feature type="compositionally biased region" description="Basic and acidic residues" evidence="1">
    <location>
        <begin position="247"/>
        <end position="275"/>
    </location>
</feature>
<sequence length="324" mass="34701">MRKKTMTKTSHSIRTLSLMMTSVVALTALAACQTTGSSAQGGEVGRQAKIDQAIERAANDADAAGSAQDSLALVEKLYKRNPKDASVATRYARALRNENRLTRANLVIEPFAQDSKTATADVLVEYASIQTSMGNHAGAEAAARRAVDKNPESGKAYHVLGVALDAQGKHKPAEEAFRSGLEYWQGNPSPLLNNLGLNLAAQGFLDEAAETLRKAAATAPNRAEIERNLRIVNALQVSGGQVPSYLKQEEKDEEKKPKKDDEKKNDKKAAIDHDAPYVPPSKPHPAPAVQKASLSVKPIMENDPAVKQAPVPTQKPVSTAAVNQ</sequence>
<feature type="compositionally biased region" description="Polar residues" evidence="1">
    <location>
        <begin position="315"/>
        <end position="324"/>
    </location>
</feature>
<evidence type="ECO:0000313" key="3">
    <source>
        <dbReference type="EMBL" id="AEP08876.1"/>
    </source>
</evidence>
<dbReference type="Gene3D" id="1.25.40.10">
    <property type="entry name" value="Tetratricopeptide repeat domain"/>
    <property type="match status" value="1"/>
</dbReference>
<feature type="region of interest" description="Disordered" evidence="1">
    <location>
        <begin position="242"/>
        <end position="324"/>
    </location>
</feature>